<evidence type="ECO:0000256" key="8">
    <source>
        <dbReference type="SAM" id="SignalP"/>
    </source>
</evidence>
<organism evidence="10 11">
    <name type="scientific">Zunongwangia atlantica 22II14-10F7</name>
    <dbReference type="NCBI Taxonomy" id="1185767"/>
    <lineage>
        <taxon>Bacteria</taxon>
        <taxon>Pseudomonadati</taxon>
        <taxon>Bacteroidota</taxon>
        <taxon>Flavobacteriia</taxon>
        <taxon>Flavobacteriales</taxon>
        <taxon>Flavobacteriaceae</taxon>
        <taxon>Zunongwangia</taxon>
    </lineage>
</organism>
<accession>A0A1Y1T181</accession>
<keyword evidence="11" id="KW-1185">Reference proteome</keyword>
<evidence type="ECO:0000313" key="11">
    <source>
        <dbReference type="Proteomes" id="UP000192746"/>
    </source>
</evidence>
<keyword evidence="3 7" id="KW-0378">Hydrolase</keyword>
<feature type="site" description="Important for catalytic activity, responsible for pKa modulation of the active site Glu and correct orientation of both the proton donor and substrate" evidence="6">
    <location>
        <position position="158"/>
    </location>
</feature>
<dbReference type="InterPro" id="IPR005084">
    <property type="entry name" value="CBM6"/>
</dbReference>
<feature type="signal peptide" evidence="8">
    <location>
        <begin position="1"/>
        <end position="20"/>
    </location>
</feature>
<keyword evidence="2" id="KW-0858">Xylan degradation</keyword>
<comment type="caution">
    <text evidence="10">The sequence shown here is derived from an EMBL/GenBank/DDBJ whole genome shotgun (WGS) entry which is preliminary data.</text>
</comment>
<evidence type="ECO:0000256" key="1">
    <source>
        <dbReference type="ARBA" id="ARBA00009865"/>
    </source>
</evidence>
<feature type="domain" description="CBM6" evidence="9">
    <location>
        <begin position="355"/>
        <end position="447"/>
    </location>
</feature>
<evidence type="ECO:0000313" key="10">
    <source>
        <dbReference type="EMBL" id="ORL44747.1"/>
    </source>
</evidence>
<evidence type="ECO:0000256" key="2">
    <source>
        <dbReference type="ARBA" id="ARBA00022651"/>
    </source>
</evidence>
<dbReference type="Pfam" id="PF03422">
    <property type="entry name" value="CBM_6"/>
    <property type="match status" value="1"/>
</dbReference>
<dbReference type="SUPFAM" id="SSF49785">
    <property type="entry name" value="Galactose-binding domain-like"/>
    <property type="match status" value="1"/>
</dbReference>
<gene>
    <name evidence="10" type="ORF">IIF7_14584</name>
</gene>
<dbReference type="InterPro" id="IPR008979">
    <property type="entry name" value="Galactose-bd-like_sf"/>
</dbReference>
<dbReference type="STRING" id="1185767.IIF7_14584"/>
<keyword evidence="4" id="KW-0119">Carbohydrate metabolism</keyword>
<reference evidence="10 11" key="1">
    <citation type="submission" date="2013-04" db="EMBL/GenBank/DDBJ databases">
        <title>Zunongwangia sp. 22II14-10F7 Genome Sequencing.</title>
        <authorList>
            <person name="Lai Q."/>
            <person name="Shao Z."/>
        </authorList>
    </citation>
    <scope>NUCLEOTIDE SEQUENCE [LARGE SCALE GENOMIC DNA]</scope>
    <source>
        <strain evidence="10 11">22II14-10F7</strain>
    </source>
</reference>
<dbReference type="RefSeq" id="WP_084842439.1">
    <property type="nucleotide sequence ID" value="NZ_ARYN01000013.1"/>
</dbReference>
<dbReference type="SUPFAM" id="SSF75005">
    <property type="entry name" value="Arabinanase/levansucrase/invertase"/>
    <property type="match status" value="1"/>
</dbReference>
<comment type="similarity">
    <text evidence="1 7">Belongs to the glycosyl hydrolase 43 family.</text>
</comment>
<evidence type="ECO:0000256" key="4">
    <source>
        <dbReference type="ARBA" id="ARBA00023277"/>
    </source>
</evidence>
<dbReference type="EMBL" id="ARYN01000013">
    <property type="protein sequence ID" value="ORL44747.1"/>
    <property type="molecule type" value="Genomic_DNA"/>
</dbReference>
<dbReference type="OrthoDB" id="9763933at2"/>
<dbReference type="Pfam" id="PF04616">
    <property type="entry name" value="Glyco_hydro_43"/>
    <property type="match status" value="1"/>
</dbReference>
<dbReference type="GO" id="GO:0045493">
    <property type="term" value="P:xylan catabolic process"/>
    <property type="evidence" value="ECO:0007669"/>
    <property type="project" value="UniProtKB-KW"/>
</dbReference>
<dbReference type="InterPro" id="IPR023296">
    <property type="entry name" value="Glyco_hydro_beta-prop_sf"/>
</dbReference>
<dbReference type="AlphaFoldDB" id="A0A1Y1T181"/>
<evidence type="ECO:0000256" key="5">
    <source>
        <dbReference type="ARBA" id="ARBA00023295"/>
    </source>
</evidence>
<dbReference type="Gene3D" id="2.115.10.20">
    <property type="entry name" value="Glycosyl hydrolase domain, family 43"/>
    <property type="match status" value="1"/>
</dbReference>
<sequence length="447" mass="51359">MQKIHSLHLFMLFFCFNAFAQNPLIMDQFTADPTARVFDGRLYVYLSHDIVPPKGEGRTEWFNMADYHVFSSENLIDWVDHGKILDQKDVPWADSKAYSMWAPDAIKKDDKYYFFFPTRMQNAGEGEGGFSIGVAIAEQPEGPYKIENNPINGVEGIDPNVFIDKDGQVYLYWSQSKIYGAKLKDNMIELDSKIKTFDEIPKKGHIEGPFVFERGGIYYMTYPHVANNIERLEYAVSDNPMGPFTHKGVIMDESESGTWTNHHSIVDYKNQWYLFYHDNDLSPDFDKNRSIRADSLFFRENGDIKKVIPTKRGVGITVSTSKIQIDRYSAKSNYGVAVVFLDRLDPFRGWKAVLNKPDAWIRYNRVDFGSKAPKNIKIRARSLTGGTIALKLAGEIDQEIMELSIHNGGEWDIFNKKIKYDVTAIQDLILQLKSGDGVEIDWLQFER</sequence>
<feature type="chain" id="PRO_5013118716" evidence="8">
    <location>
        <begin position="21"/>
        <end position="447"/>
    </location>
</feature>
<evidence type="ECO:0000259" key="9">
    <source>
        <dbReference type="Pfam" id="PF03422"/>
    </source>
</evidence>
<evidence type="ECO:0000256" key="3">
    <source>
        <dbReference type="ARBA" id="ARBA00022801"/>
    </source>
</evidence>
<proteinExistence type="inferred from homology"/>
<dbReference type="InterPro" id="IPR006710">
    <property type="entry name" value="Glyco_hydro_43"/>
</dbReference>
<dbReference type="CDD" id="cd08990">
    <property type="entry name" value="GH43_AXH_like"/>
    <property type="match status" value="1"/>
</dbReference>
<protein>
    <submittedName>
        <fullName evidence="10">Alpha-N-arabinofuranosidase</fullName>
    </submittedName>
</protein>
<dbReference type="PANTHER" id="PTHR43772">
    <property type="entry name" value="ENDO-1,4-BETA-XYLANASE"/>
    <property type="match status" value="1"/>
</dbReference>
<dbReference type="GO" id="GO:0030246">
    <property type="term" value="F:carbohydrate binding"/>
    <property type="evidence" value="ECO:0007669"/>
    <property type="project" value="InterPro"/>
</dbReference>
<keyword evidence="2" id="KW-0624">Polysaccharide degradation</keyword>
<dbReference type="PANTHER" id="PTHR43772:SF2">
    <property type="entry name" value="PUTATIVE (AFU_ORTHOLOGUE AFUA_2G04480)-RELATED"/>
    <property type="match status" value="1"/>
</dbReference>
<dbReference type="Proteomes" id="UP000192746">
    <property type="component" value="Unassembled WGS sequence"/>
</dbReference>
<dbReference type="CDD" id="cd04084">
    <property type="entry name" value="CBM6_xylanase-like"/>
    <property type="match status" value="1"/>
</dbReference>
<keyword evidence="8" id="KW-0732">Signal</keyword>
<name>A0A1Y1T181_9FLAO</name>
<dbReference type="Gene3D" id="2.60.120.260">
    <property type="entry name" value="Galactose-binding domain-like"/>
    <property type="match status" value="1"/>
</dbReference>
<evidence type="ECO:0000256" key="7">
    <source>
        <dbReference type="RuleBase" id="RU361187"/>
    </source>
</evidence>
<evidence type="ECO:0000256" key="6">
    <source>
        <dbReference type="PIRSR" id="PIRSR606710-2"/>
    </source>
</evidence>
<keyword evidence="5 7" id="KW-0326">Glycosidase</keyword>
<dbReference type="GO" id="GO:0004553">
    <property type="term" value="F:hydrolase activity, hydrolyzing O-glycosyl compounds"/>
    <property type="evidence" value="ECO:0007669"/>
    <property type="project" value="InterPro"/>
</dbReference>
<dbReference type="InterPro" id="IPR052176">
    <property type="entry name" value="Glycosyl_Hydrlase_43_Enz"/>
</dbReference>